<protein>
    <submittedName>
        <fullName evidence="1">Uncharacterized protein</fullName>
    </submittedName>
</protein>
<sequence length="127" mass="14200">MGTTVIDNIELVNSKNSLKSGVYLAKNELLDYVVGKITTIDKTFDSGNLLNYVNVTASDENGKDFVITVYLTEGQKFNIGDTVKVDAYEKVSKNVWEISVVNNIKKIDVTNTPTPQDDQWVWGYSKN</sequence>
<proteinExistence type="predicted"/>
<evidence type="ECO:0000313" key="1">
    <source>
        <dbReference type="EMBL" id="PFV00291.1"/>
    </source>
</evidence>
<name>A0A9X7B5F9_BACCE</name>
<comment type="caution">
    <text evidence="1">The sequence shown here is derived from an EMBL/GenBank/DDBJ whole genome shotgun (WGS) entry which is preliminary data.</text>
</comment>
<evidence type="ECO:0000313" key="2">
    <source>
        <dbReference type="Proteomes" id="UP000226257"/>
    </source>
</evidence>
<dbReference type="RefSeq" id="WP_098660246.1">
    <property type="nucleotide sequence ID" value="NZ_NVDQ01000068.1"/>
</dbReference>
<reference evidence="1 2" key="1">
    <citation type="submission" date="2017-09" db="EMBL/GenBank/DDBJ databases">
        <title>Large-scale bioinformatics analysis of Bacillus genomes uncovers conserved roles of natural products in bacterial physiology.</title>
        <authorList>
            <consortium name="Agbiome Team Llc"/>
            <person name="Bleich R.M."/>
            <person name="Grubbs K.J."/>
            <person name="Santa Maria K.C."/>
            <person name="Allen S.E."/>
            <person name="Farag S."/>
            <person name="Shank E.A."/>
            <person name="Bowers A."/>
        </authorList>
    </citation>
    <scope>NUCLEOTIDE SEQUENCE [LARGE SCALE GENOMIC DNA]</scope>
    <source>
        <strain evidence="1 2">AFS060282</strain>
    </source>
</reference>
<dbReference type="EMBL" id="NVDQ01000068">
    <property type="protein sequence ID" value="PFV00291.1"/>
    <property type="molecule type" value="Genomic_DNA"/>
</dbReference>
<dbReference type="Proteomes" id="UP000226257">
    <property type="component" value="Unassembled WGS sequence"/>
</dbReference>
<accession>A0A9X7B5F9</accession>
<organism evidence="1 2">
    <name type="scientific">Bacillus cereus</name>
    <dbReference type="NCBI Taxonomy" id="1396"/>
    <lineage>
        <taxon>Bacteria</taxon>
        <taxon>Bacillati</taxon>
        <taxon>Bacillota</taxon>
        <taxon>Bacilli</taxon>
        <taxon>Bacillales</taxon>
        <taxon>Bacillaceae</taxon>
        <taxon>Bacillus</taxon>
        <taxon>Bacillus cereus group</taxon>
    </lineage>
</organism>
<dbReference type="AlphaFoldDB" id="A0A9X7B5F9"/>
<gene>
    <name evidence="1" type="ORF">COK98_31435</name>
</gene>